<dbReference type="SUPFAM" id="SSF54909">
    <property type="entry name" value="Dimeric alpha+beta barrel"/>
    <property type="match status" value="2"/>
</dbReference>
<dbReference type="InterPro" id="IPR011008">
    <property type="entry name" value="Dimeric_a/b-barrel"/>
</dbReference>
<keyword evidence="3" id="KW-1185">Reference proteome</keyword>
<dbReference type="OrthoDB" id="3830579at2759"/>
<proteinExistence type="predicted"/>
<evidence type="ECO:0000313" key="2">
    <source>
        <dbReference type="EMBL" id="KAH7072515.1"/>
    </source>
</evidence>
<dbReference type="Proteomes" id="UP000813461">
    <property type="component" value="Unassembled WGS sequence"/>
</dbReference>
<evidence type="ECO:0000313" key="3">
    <source>
        <dbReference type="Proteomes" id="UP000813461"/>
    </source>
</evidence>
<dbReference type="EMBL" id="JAGMVJ010000023">
    <property type="protein sequence ID" value="KAH7072515.1"/>
    <property type="molecule type" value="Genomic_DNA"/>
</dbReference>
<protein>
    <recommendedName>
        <fullName evidence="1">ABM domain-containing protein</fullName>
    </recommendedName>
</protein>
<gene>
    <name evidence="2" type="ORF">FB567DRAFT_538298</name>
</gene>
<dbReference type="AlphaFoldDB" id="A0A8K0VT33"/>
<evidence type="ECO:0000259" key="1">
    <source>
        <dbReference type="Pfam" id="PF03992"/>
    </source>
</evidence>
<organism evidence="2 3">
    <name type="scientific">Paraphoma chrysanthemicola</name>
    <dbReference type="NCBI Taxonomy" id="798071"/>
    <lineage>
        <taxon>Eukaryota</taxon>
        <taxon>Fungi</taxon>
        <taxon>Dikarya</taxon>
        <taxon>Ascomycota</taxon>
        <taxon>Pezizomycotina</taxon>
        <taxon>Dothideomycetes</taxon>
        <taxon>Pleosporomycetidae</taxon>
        <taxon>Pleosporales</taxon>
        <taxon>Pleosporineae</taxon>
        <taxon>Phaeosphaeriaceae</taxon>
        <taxon>Paraphoma</taxon>
    </lineage>
</organism>
<comment type="caution">
    <text evidence="2">The sequence shown here is derived from an EMBL/GenBank/DDBJ whole genome shotgun (WGS) entry which is preliminary data.</text>
</comment>
<sequence>MTQVFQIAVVPYLASVDHDEARELLKPVLRIIHATKGLLAHWQGEKHEELRVLTWMLLWEDYASFEAFFTSAQYEQLTEIMKPILFGRRIQWDYRTFVRPEAIESLANVVLSPAIEVATTHVVDGKVHGYLNKGVVANGPIMADVTGFQGAFLAPTIENPNRICLLINWTSVEAHHKDFEKTPAFKECISHLSEYYDQFVVPWHIVRNKLLFGNIPGQPEQ</sequence>
<dbReference type="Gene3D" id="3.30.70.100">
    <property type="match status" value="2"/>
</dbReference>
<accession>A0A8K0VT33</accession>
<dbReference type="Pfam" id="PF03992">
    <property type="entry name" value="ABM"/>
    <property type="match status" value="1"/>
</dbReference>
<dbReference type="InterPro" id="IPR007138">
    <property type="entry name" value="ABM_dom"/>
</dbReference>
<name>A0A8K0VT33_9PLEO</name>
<reference evidence="2" key="1">
    <citation type="journal article" date="2021" name="Nat. Commun.">
        <title>Genetic determinants of endophytism in the Arabidopsis root mycobiome.</title>
        <authorList>
            <person name="Mesny F."/>
            <person name="Miyauchi S."/>
            <person name="Thiergart T."/>
            <person name="Pickel B."/>
            <person name="Atanasova L."/>
            <person name="Karlsson M."/>
            <person name="Huettel B."/>
            <person name="Barry K.W."/>
            <person name="Haridas S."/>
            <person name="Chen C."/>
            <person name="Bauer D."/>
            <person name="Andreopoulos W."/>
            <person name="Pangilinan J."/>
            <person name="LaButti K."/>
            <person name="Riley R."/>
            <person name="Lipzen A."/>
            <person name="Clum A."/>
            <person name="Drula E."/>
            <person name="Henrissat B."/>
            <person name="Kohler A."/>
            <person name="Grigoriev I.V."/>
            <person name="Martin F.M."/>
            <person name="Hacquard S."/>
        </authorList>
    </citation>
    <scope>NUCLEOTIDE SEQUENCE</scope>
    <source>
        <strain evidence="2">MPI-SDFR-AT-0120</strain>
    </source>
</reference>
<feature type="domain" description="ABM" evidence="1">
    <location>
        <begin position="116"/>
        <end position="188"/>
    </location>
</feature>